<dbReference type="Gene3D" id="3.40.1050.10">
    <property type="entry name" value="Carbonic anhydrase"/>
    <property type="match status" value="1"/>
</dbReference>
<dbReference type="PANTHER" id="PTHR11002">
    <property type="entry name" value="CARBONIC ANHYDRASE"/>
    <property type="match status" value="1"/>
</dbReference>
<evidence type="ECO:0000256" key="1">
    <source>
        <dbReference type="ARBA" id="ARBA00006217"/>
    </source>
</evidence>
<evidence type="ECO:0000256" key="4">
    <source>
        <dbReference type="ARBA" id="ARBA00022833"/>
    </source>
</evidence>
<dbReference type="RefSeq" id="WP_199445245.1">
    <property type="nucleotide sequence ID" value="NZ_CYIG01000011.1"/>
</dbReference>
<evidence type="ECO:0000256" key="2">
    <source>
        <dbReference type="ARBA" id="ARBA00012925"/>
    </source>
</evidence>
<dbReference type="InterPro" id="IPR015892">
    <property type="entry name" value="Carbonic_anhydrase_CS"/>
</dbReference>
<name>A0A1I7H6S8_9BURK</name>
<protein>
    <recommendedName>
        <fullName evidence="2 8">Carbonic anhydrase</fullName>
        <ecNumber evidence="2 8">4.2.1.1</ecNumber>
    </recommendedName>
    <alternativeName>
        <fullName evidence="8">Carbonate dehydratase</fullName>
    </alternativeName>
</protein>
<evidence type="ECO:0000256" key="6">
    <source>
        <dbReference type="ARBA" id="ARBA00048348"/>
    </source>
</evidence>
<dbReference type="InterPro" id="IPR045066">
    <property type="entry name" value="Beta_CA_cladeB"/>
</dbReference>
<keyword evidence="3 7" id="KW-0479">Metal-binding</keyword>
<comment type="catalytic activity">
    <reaction evidence="6 8">
        <text>hydrogencarbonate + H(+) = CO2 + H2O</text>
        <dbReference type="Rhea" id="RHEA:10748"/>
        <dbReference type="ChEBI" id="CHEBI:15377"/>
        <dbReference type="ChEBI" id="CHEBI:15378"/>
        <dbReference type="ChEBI" id="CHEBI:16526"/>
        <dbReference type="ChEBI" id="CHEBI:17544"/>
        <dbReference type="EC" id="4.2.1.1"/>
    </reaction>
</comment>
<dbReference type="SUPFAM" id="SSF53056">
    <property type="entry name" value="beta-carbonic anhydrase, cab"/>
    <property type="match status" value="1"/>
</dbReference>
<dbReference type="Pfam" id="PF00484">
    <property type="entry name" value="Pro_CA"/>
    <property type="match status" value="1"/>
</dbReference>
<keyword evidence="5 8" id="KW-0456">Lyase</keyword>
<dbReference type="EMBL" id="FPBX01000009">
    <property type="protein sequence ID" value="SFU56393.1"/>
    <property type="molecule type" value="Genomic_DNA"/>
</dbReference>
<dbReference type="GO" id="GO:0004089">
    <property type="term" value="F:carbonate dehydratase activity"/>
    <property type="evidence" value="ECO:0007669"/>
    <property type="project" value="UniProtKB-UniRule"/>
</dbReference>
<comment type="similarity">
    <text evidence="1 8">Belongs to the beta-class carbonic anhydrase family.</text>
</comment>
<feature type="binding site" evidence="7">
    <location>
        <position position="58"/>
    </location>
    <ligand>
        <name>Zn(2+)</name>
        <dbReference type="ChEBI" id="CHEBI:29105"/>
    </ligand>
</feature>
<dbReference type="PANTHER" id="PTHR11002:SF76">
    <property type="entry name" value="CARBONIC ANHYDRASE"/>
    <property type="match status" value="1"/>
</dbReference>
<evidence type="ECO:0000313" key="9">
    <source>
        <dbReference type="EMBL" id="SFU56393.1"/>
    </source>
</evidence>
<reference evidence="9 10" key="1">
    <citation type="submission" date="2016-10" db="EMBL/GenBank/DDBJ databases">
        <authorList>
            <person name="de Groot N.N."/>
        </authorList>
    </citation>
    <scope>NUCLEOTIDE SEQUENCE [LARGE SCALE GENOMIC DNA]</scope>
    <source>
        <strain evidence="9 10">R-24608</strain>
    </source>
</reference>
<dbReference type="InterPro" id="IPR001765">
    <property type="entry name" value="Carbonic_anhydrase"/>
</dbReference>
<feature type="binding site" evidence="7">
    <location>
        <position position="117"/>
    </location>
    <ligand>
        <name>Zn(2+)</name>
        <dbReference type="ChEBI" id="CHEBI:29105"/>
    </ligand>
</feature>
<sequence>MAHHDHTHAPGTACRDISHLFEGIKQFRKRFYEKNNDLMRRLVDLGQAPPALVISCSDSRVDPTLLSDADPGQLFVVRNVANLVPPYDPERYFDGAGAAIEYAVCHLKVDHIIVLGHAHCGGIKAMLGAAGGQLLQSDFIGNWVSMALDASRLQLSEKDAQGQPLLAPLERLKDNPALVERASVAGSLKNLMTYPWVRERVEAGNLVLHGWWFDLDTGDLWATEPGGTQLMPVID</sequence>
<keyword evidence="4 7" id="KW-0862">Zinc</keyword>
<dbReference type="Proteomes" id="UP000183656">
    <property type="component" value="Unassembled WGS sequence"/>
</dbReference>
<dbReference type="STRING" id="343013.SAMN04489707_10093"/>
<feature type="binding site" evidence="7">
    <location>
        <position position="120"/>
    </location>
    <ligand>
        <name>Zn(2+)</name>
        <dbReference type="ChEBI" id="CHEBI:29105"/>
    </ligand>
</feature>
<dbReference type="InterPro" id="IPR036874">
    <property type="entry name" value="Carbonic_anhydrase_sf"/>
</dbReference>
<dbReference type="PROSITE" id="PS00704">
    <property type="entry name" value="PROK_CO2_ANHYDRASE_1"/>
    <property type="match status" value="1"/>
</dbReference>
<evidence type="ECO:0000256" key="7">
    <source>
        <dbReference type="PIRSR" id="PIRSR601765-1"/>
    </source>
</evidence>
<evidence type="ECO:0000256" key="3">
    <source>
        <dbReference type="ARBA" id="ARBA00022723"/>
    </source>
</evidence>
<evidence type="ECO:0000256" key="5">
    <source>
        <dbReference type="ARBA" id="ARBA00023239"/>
    </source>
</evidence>
<dbReference type="AlphaFoldDB" id="A0A1I7H6S8"/>
<evidence type="ECO:0000313" key="10">
    <source>
        <dbReference type="Proteomes" id="UP000183656"/>
    </source>
</evidence>
<dbReference type="SMART" id="SM00947">
    <property type="entry name" value="Pro_CA"/>
    <property type="match status" value="1"/>
</dbReference>
<dbReference type="PROSITE" id="PS00705">
    <property type="entry name" value="PROK_CO2_ANHYDRASE_2"/>
    <property type="match status" value="1"/>
</dbReference>
<comment type="cofactor">
    <cofactor evidence="7">
        <name>Zn(2+)</name>
        <dbReference type="ChEBI" id="CHEBI:29105"/>
    </cofactor>
    <text evidence="7">Binds 1 zinc ion per subunit.</text>
</comment>
<gene>
    <name evidence="9" type="ORF">SAMN04489707_10093</name>
</gene>
<keyword evidence="10" id="KW-1185">Reference proteome</keyword>
<organism evidence="9 10">
    <name type="scientific">Paenacidovorax caeni</name>
    <dbReference type="NCBI Taxonomy" id="343013"/>
    <lineage>
        <taxon>Bacteria</taxon>
        <taxon>Pseudomonadati</taxon>
        <taxon>Pseudomonadota</taxon>
        <taxon>Betaproteobacteria</taxon>
        <taxon>Burkholderiales</taxon>
        <taxon>Comamonadaceae</taxon>
        <taxon>Paenacidovorax</taxon>
    </lineage>
</organism>
<evidence type="ECO:0000256" key="8">
    <source>
        <dbReference type="RuleBase" id="RU003956"/>
    </source>
</evidence>
<dbReference type="EC" id="4.2.1.1" evidence="2 8"/>
<dbReference type="GO" id="GO:0008270">
    <property type="term" value="F:zinc ion binding"/>
    <property type="evidence" value="ECO:0007669"/>
    <property type="project" value="UniProtKB-UniRule"/>
</dbReference>
<comment type="function">
    <text evidence="8">Reversible hydration of carbon dioxide.</text>
</comment>
<dbReference type="CDD" id="cd00884">
    <property type="entry name" value="beta_CA_cladeB"/>
    <property type="match status" value="1"/>
</dbReference>
<dbReference type="GO" id="GO:0015976">
    <property type="term" value="P:carbon utilization"/>
    <property type="evidence" value="ECO:0007669"/>
    <property type="project" value="InterPro"/>
</dbReference>
<feature type="binding site" evidence="7">
    <location>
        <position position="56"/>
    </location>
    <ligand>
        <name>Zn(2+)</name>
        <dbReference type="ChEBI" id="CHEBI:29105"/>
    </ligand>
</feature>
<proteinExistence type="inferred from homology"/>
<accession>A0A1I7H6S8</accession>